<accession>A0AB39R882</accession>
<gene>
    <name evidence="1" type="ORF">AB5J53_04570</name>
    <name evidence="2" type="ORF">AB5J53_46005</name>
</gene>
<name>A0AB39R882_9ACTN</name>
<proteinExistence type="predicted"/>
<dbReference type="RefSeq" id="WP_369244356.1">
    <property type="nucleotide sequence ID" value="NZ_CP163443.1"/>
</dbReference>
<organism evidence="1">
    <name type="scientific">Streptomyces sp. R41</name>
    <dbReference type="NCBI Taxonomy" id="3238632"/>
    <lineage>
        <taxon>Bacteria</taxon>
        <taxon>Bacillati</taxon>
        <taxon>Actinomycetota</taxon>
        <taxon>Actinomycetes</taxon>
        <taxon>Kitasatosporales</taxon>
        <taxon>Streptomycetaceae</taxon>
        <taxon>Streptomyces</taxon>
    </lineage>
</organism>
<protein>
    <submittedName>
        <fullName evidence="1">Uncharacterized protein</fullName>
    </submittedName>
</protein>
<dbReference type="AlphaFoldDB" id="A0AB39R882"/>
<reference evidence="1" key="1">
    <citation type="submission" date="2024-07" db="EMBL/GenBank/DDBJ databases">
        <authorList>
            <person name="Yu S.T."/>
        </authorList>
    </citation>
    <scope>NUCLEOTIDE SEQUENCE</scope>
    <source>
        <strain evidence="1">R41</strain>
    </source>
</reference>
<evidence type="ECO:0000313" key="2">
    <source>
        <dbReference type="EMBL" id="XDQ58473.1"/>
    </source>
</evidence>
<evidence type="ECO:0000313" key="1">
    <source>
        <dbReference type="EMBL" id="XDQ51010.1"/>
    </source>
</evidence>
<dbReference type="EMBL" id="CP163443">
    <property type="protein sequence ID" value="XDQ51010.1"/>
    <property type="molecule type" value="Genomic_DNA"/>
</dbReference>
<sequence length="131" mass="14568">MRADYRSLPGFEKIQLEGSYVLGIEARPGKLMFRLDLMLDPGHPNFGPPLGDDRACFRPALLCFDAVRGLTWTDQGTPPARDASGEIDYGTIDEFTWIAGEFALVGDWGRIQVNSHQTPKLEIEVVHGPRP</sequence>
<dbReference type="EMBL" id="CP163443">
    <property type="protein sequence ID" value="XDQ58473.1"/>
    <property type="molecule type" value="Genomic_DNA"/>
</dbReference>